<dbReference type="InterPro" id="IPR015865">
    <property type="entry name" value="Riboflavin_kinase_bac/euk"/>
</dbReference>
<name>A0A151ZBK2_TIELA</name>
<dbReference type="Proteomes" id="UP000076078">
    <property type="component" value="Unassembled WGS sequence"/>
</dbReference>
<dbReference type="OrthoDB" id="276388at2759"/>
<evidence type="ECO:0000259" key="8">
    <source>
        <dbReference type="SMART" id="SM00904"/>
    </source>
</evidence>
<dbReference type="PANTHER" id="PTHR22749">
    <property type="entry name" value="RIBOFLAVIN KINASE/FMN ADENYLYLTRANSFERASE"/>
    <property type="match status" value="1"/>
</dbReference>
<protein>
    <recommendedName>
        <fullName evidence="2">riboflavin kinase</fullName>
        <ecNumber evidence="2">2.7.1.26</ecNumber>
    </recommendedName>
</protein>
<dbReference type="InterPro" id="IPR023468">
    <property type="entry name" value="Riboflavin_kinase"/>
</dbReference>
<dbReference type="EC" id="2.7.1.26" evidence="2"/>
<dbReference type="InParanoid" id="A0A151ZBK2"/>
<keyword evidence="7" id="KW-0067">ATP-binding</keyword>
<dbReference type="GO" id="GO:0005524">
    <property type="term" value="F:ATP binding"/>
    <property type="evidence" value="ECO:0007669"/>
    <property type="project" value="UniProtKB-KW"/>
</dbReference>
<keyword evidence="3" id="KW-0285">Flavoprotein</keyword>
<dbReference type="Pfam" id="PF01687">
    <property type="entry name" value="Flavokinase"/>
    <property type="match status" value="1"/>
</dbReference>
<comment type="caution">
    <text evidence="9">The sequence shown here is derived from an EMBL/GenBank/DDBJ whole genome shotgun (WGS) entry which is preliminary data.</text>
</comment>
<dbReference type="OMA" id="NGEVHKM"/>
<keyword evidence="10" id="KW-1185">Reference proteome</keyword>
<dbReference type="GO" id="GO:0008531">
    <property type="term" value="F:riboflavin kinase activity"/>
    <property type="evidence" value="ECO:0007669"/>
    <property type="project" value="UniProtKB-EC"/>
</dbReference>
<evidence type="ECO:0000256" key="4">
    <source>
        <dbReference type="ARBA" id="ARBA00022643"/>
    </source>
</evidence>
<comment type="pathway">
    <text evidence="1">Cofactor biosynthesis; FMN biosynthesis; FMN from riboflavin (ATP route): step 1/1.</text>
</comment>
<keyword evidence="4" id="KW-0288">FMN</keyword>
<dbReference type="SUPFAM" id="SSF82114">
    <property type="entry name" value="Riboflavin kinase-like"/>
    <property type="match status" value="1"/>
</dbReference>
<evidence type="ECO:0000256" key="1">
    <source>
        <dbReference type="ARBA" id="ARBA00005201"/>
    </source>
</evidence>
<proteinExistence type="predicted"/>
<dbReference type="GO" id="GO:0005739">
    <property type="term" value="C:mitochondrion"/>
    <property type="evidence" value="ECO:0007669"/>
    <property type="project" value="TreeGrafter"/>
</dbReference>
<organism evidence="9 10">
    <name type="scientific">Tieghemostelium lacteum</name>
    <name type="common">Slime mold</name>
    <name type="synonym">Dictyostelium lacteum</name>
    <dbReference type="NCBI Taxonomy" id="361077"/>
    <lineage>
        <taxon>Eukaryota</taxon>
        <taxon>Amoebozoa</taxon>
        <taxon>Evosea</taxon>
        <taxon>Eumycetozoa</taxon>
        <taxon>Dictyostelia</taxon>
        <taxon>Dictyosteliales</taxon>
        <taxon>Raperosteliaceae</taxon>
        <taxon>Tieghemostelium</taxon>
    </lineage>
</organism>
<gene>
    <name evidence="9" type="ORF">DLAC_08265</name>
</gene>
<dbReference type="EMBL" id="LODT01000035">
    <property type="protein sequence ID" value="KYQ91319.1"/>
    <property type="molecule type" value="Genomic_DNA"/>
</dbReference>
<dbReference type="UniPathway" id="UPA00276">
    <property type="reaction ID" value="UER00406"/>
</dbReference>
<dbReference type="AlphaFoldDB" id="A0A151ZBK2"/>
<evidence type="ECO:0000313" key="10">
    <source>
        <dbReference type="Proteomes" id="UP000076078"/>
    </source>
</evidence>
<evidence type="ECO:0000256" key="3">
    <source>
        <dbReference type="ARBA" id="ARBA00022630"/>
    </source>
</evidence>
<evidence type="ECO:0000256" key="5">
    <source>
        <dbReference type="ARBA" id="ARBA00022679"/>
    </source>
</evidence>
<dbReference type="GO" id="GO:0009398">
    <property type="term" value="P:FMN biosynthetic process"/>
    <property type="evidence" value="ECO:0007669"/>
    <property type="project" value="UniProtKB-UniPathway"/>
</dbReference>
<dbReference type="InterPro" id="IPR023465">
    <property type="entry name" value="Riboflavin_kinase_dom_sf"/>
</dbReference>
<keyword evidence="5" id="KW-0808">Transferase</keyword>
<reference evidence="9 10" key="1">
    <citation type="submission" date="2015-12" db="EMBL/GenBank/DDBJ databases">
        <title>Dictyostelia acquired genes for synthesis and detection of signals that induce cell-type specialization by lateral gene transfer from prokaryotes.</title>
        <authorList>
            <person name="Gloeckner G."/>
            <person name="Schaap P."/>
        </authorList>
    </citation>
    <scope>NUCLEOTIDE SEQUENCE [LARGE SCALE GENOMIC DNA]</scope>
    <source>
        <strain evidence="9 10">TK</strain>
    </source>
</reference>
<dbReference type="Gene3D" id="2.40.30.30">
    <property type="entry name" value="Riboflavin kinase-like"/>
    <property type="match status" value="1"/>
</dbReference>
<evidence type="ECO:0000256" key="2">
    <source>
        <dbReference type="ARBA" id="ARBA00012105"/>
    </source>
</evidence>
<accession>A0A151ZBK2</accession>
<feature type="domain" description="Riboflavin kinase" evidence="8">
    <location>
        <begin position="10"/>
        <end position="143"/>
    </location>
</feature>
<evidence type="ECO:0000256" key="7">
    <source>
        <dbReference type="ARBA" id="ARBA00022840"/>
    </source>
</evidence>
<dbReference type="SMART" id="SM00904">
    <property type="entry name" value="Flavokinase"/>
    <property type="match status" value="1"/>
</dbReference>
<dbReference type="GO" id="GO:0009231">
    <property type="term" value="P:riboflavin biosynthetic process"/>
    <property type="evidence" value="ECO:0007669"/>
    <property type="project" value="InterPro"/>
</dbReference>
<sequence>MNSIEVDIKAIKFPLHFKGKIIKGFGRGSKELGIPTANLPIEDYEEQLREIPVGVYYGFANVEGLNNDKVYPMAMSIGWNPFYKNTKKTIEVHLIEKFDRDFYGKELKAIALGYIRPMCTFNSLDELIKAIQKDIEISKESLQTQSEYQTNSFFTV</sequence>
<evidence type="ECO:0000313" key="9">
    <source>
        <dbReference type="EMBL" id="KYQ91319.1"/>
    </source>
</evidence>
<keyword evidence="6" id="KW-0547">Nucleotide-binding</keyword>
<dbReference type="PANTHER" id="PTHR22749:SF6">
    <property type="entry name" value="RIBOFLAVIN KINASE"/>
    <property type="match status" value="1"/>
</dbReference>
<evidence type="ECO:0000256" key="6">
    <source>
        <dbReference type="ARBA" id="ARBA00022741"/>
    </source>
</evidence>
<dbReference type="STRING" id="361077.A0A151ZBK2"/>